<dbReference type="InterPro" id="IPR029016">
    <property type="entry name" value="GAF-like_dom_sf"/>
</dbReference>
<proteinExistence type="predicted"/>
<feature type="domain" description="ANTAR" evidence="5">
    <location>
        <begin position="164"/>
        <end position="225"/>
    </location>
</feature>
<keyword evidence="1" id="KW-0808">Transferase</keyword>
<accession>A0A6G9XNZ3</accession>
<protein>
    <submittedName>
        <fullName evidence="6">ANTAR domain-containing protein</fullName>
    </submittedName>
</protein>
<evidence type="ECO:0000256" key="3">
    <source>
        <dbReference type="ARBA" id="ARBA00023015"/>
    </source>
</evidence>
<dbReference type="SUPFAM" id="SSF52172">
    <property type="entry name" value="CheY-like"/>
    <property type="match status" value="1"/>
</dbReference>
<dbReference type="SMART" id="SM01012">
    <property type="entry name" value="ANTAR"/>
    <property type="match status" value="1"/>
</dbReference>
<dbReference type="EMBL" id="CP046171">
    <property type="protein sequence ID" value="QIS02647.1"/>
    <property type="molecule type" value="Genomic_DNA"/>
</dbReference>
<dbReference type="GO" id="GO:0003723">
    <property type="term" value="F:RNA binding"/>
    <property type="evidence" value="ECO:0007669"/>
    <property type="project" value="InterPro"/>
</dbReference>
<evidence type="ECO:0000256" key="1">
    <source>
        <dbReference type="ARBA" id="ARBA00022679"/>
    </source>
</evidence>
<sequence length="243" mass="25568">MADPLAIGLSELTTLLLSRGDVAESPCAVADIVARMLPGSLLVGVTLTQVQGSVVGGSAEAHPMVLEESRLSDGHDPATQAMTTAQEVSIPDVAQEHRWGAYQRRMLARGVKSVHIQPVSAAGAALGALSLYSNQAHTFTTQLCQDAALIAEHIGVLLAVDIDSARQTALTEQLRAALASRSTIDQALGIVMAERRCTRDSAFAALRDRSQRHNIRIAELAADIIEAVSGSAPGPVHFAEPQL</sequence>
<dbReference type="InterPro" id="IPR003018">
    <property type="entry name" value="GAF"/>
</dbReference>
<reference evidence="6 7" key="1">
    <citation type="journal article" date="2019" name="ACS Chem. Biol.">
        <title>Identification and Mobilization of a Cryptic Antibiotic Biosynthesis Gene Locus from a Human-Pathogenic Nocardia Isolate.</title>
        <authorList>
            <person name="Herisse M."/>
            <person name="Ishida K."/>
            <person name="Porter J.L."/>
            <person name="Howden B."/>
            <person name="Hertweck C."/>
            <person name="Stinear T.P."/>
            <person name="Pidot S.J."/>
        </authorList>
    </citation>
    <scope>NUCLEOTIDE SEQUENCE [LARGE SCALE GENOMIC DNA]</scope>
    <source>
        <strain evidence="6 7">AUSMDU00024985</strain>
    </source>
</reference>
<dbReference type="RefSeq" id="WP_167461728.1">
    <property type="nucleotide sequence ID" value="NZ_CP046171.1"/>
</dbReference>
<dbReference type="Gene3D" id="3.30.450.40">
    <property type="match status" value="1"/>
</dbReference>
<dbReference type="InterPro" id="IPR005561">
    <property type="entry name" value="ANTAR"/>
</dbReference>
<dbReference type="InterPro" id="IPR036388">
    <property type="entry name" value="WH-like_DNA-bd_sf"/>
</dbReference>
<gene>
    <name evidence="6" type="ORF">F5X71_10235</name>
</gene>
<dbReference type="Proteomes" id="UP000501705">
    <property type="component" value="Chromosome"/>
</dbReference>
<dbReference type="GO" id="GO:0016301">
    <property type="term" value="F:kinase activity"/>
    <property type="evidence" value="ECO:0007669"/>
    <property type="project" value="UniProtKB-KW"/>
</dbReference>
<dbReference type="PIRSF" id="PIRSF036625">
    <property type="entry name" value="GAF_ANTAR"/>
    <property type="match status" value="1"/>
</dbReference>
<dbReference type="Pfam" id="PF13185">
    <property type="entry name" value="GAF_2"/>
    <property type="match status" value="1"/>
</dbReference>
<keyword evidence="4" id="KW-0804">Transcription</keyword>
<keyword evidence="2" id="KW-0418">Kinase</keyword>
<dbReference type="PROSITE" id="PS50921">
    <property type="entry name" value="ANTAR"/>
    <property type="match status" value="1"/>
</dbReference>
<evidence type="ECO:0000313" key="6">
    <source>
        <dbReference type="EMBL" id="QIS02647.1"/>
    </source>
</evidence>
<evidence type="ECO:0000313" key="7">
    <source>
        <dbReference type="Proteomes" id="UP000501705"/>
    </source>
</evidence>
<dbReference type="Gene3D" id="1.10.10.10">
    <property type="entry name" value="Winged helix-like DNA-binding domain superfamily/Winged helix DNA-binding domain"/>
    <property type="match status" value="1"/>
</dbReference>
<organism evidence="6 7">
    <name type="scientific">Nocardia brasiliensis</name>
    <dbReference type="NCBI Taxonomy" id="37326"/>
    <lineage>
        <taxon>Bacteria</taxon>
        <taxon>Bacillati</taxon>
        <taxon>Actinomycetota</taxon>
        <taxon>Actinomycetes</taxon>
        <taxon>Mycobacteriales</taxon>
        <taxon>Nocardiaceae</taxon>
        <taxon>Nocardia</taxon>
    </lineage>
</organism>
<dbReference type="InterPro" id="IPR012074">
    <property type="entry name" value="GAF_ANTAR"/>
</dbReference>
<evidence type="ECO:0000256" key="4">
    <source>
        <dbReference type="ARBA" id="ARBA00023163"/>
    </source>
</evidence>
<evidence type="ECO:0000259" key="5">
    <source>
        <dbReference type="PROSITE" id="PS50921"/>
    </source>
</evidence>
<name>A0A6G9XNZ3_NOCBR</name>
<evidence type="ECO:0000256" key="2">
    <source>
        <dbReference type="ARBA" id="ARBA00022777"/>
    </source>
</evidence>
<dbReference type="Pfam" id="PF03861">
    <property type="entry name" value="ANTAR"/>
    <property type="match status" value="1"/>
</dbReference>
<dbReference type="AlphaFoldDB" id="A0A6G9XNZ3"/>
<dbReference type="InterPro" id="IPR011006">
    <property type="entry name" value="CheY-like_superfamily"/>
</dbReference>
<dbReference type="SUPFAM" id="SSF55781">
    <property type="entry name" value="GAF domain-like"/>
    <property type="match status" value="1"/>
</dbReference>
<keyword evidence="3" id="KW-0805">Transcription regulation</keyword>